<dbReference type="Gene3D" id="3.80.10.10">
    <property type="entry name" value="Ribonuclease Inhibitor"/>
    <property type="match status" value="1"/>
</dbReference>
<feature type="region of interest" description="Disordered" evidence="1">
    <location>
        <begin position="410"/>
        <end position="439"/>
    </location>
</feature>
<evidence type="ECO:0000313" key="3">
    <source>
        <dbReference type="Proteomes" id="UP000224634"/>
    </source>
</evidence>
<dbReference type="InterPro" id="IPR032675">
    <property type="entry name" value="LRR_dom_sf"/>
</dbReference>
<accession>A0A2B7X1S9</accession>
<organism evidence="2 3">
    <name type="scientific">Polytolypa hystricis (strain UAMH7299)</name>
    <dbReference type="NCBI Taxonomy" id="1447883"/>
    <lineage>
        <taxon>Eukaryota</taxon>
        <taxon>Fungi</taxon>
        <taxon>Dikarya</taxon>
        <taxon>Ascomycota</taxon>
        <taxon>Pezizomycotina</taxon>
        <taxon>Eurotiomycetes</taxon>
        <taxon>Eurotiomycetidae</taxon>
        <taxon>Onygenales</taxon>
        <taxon>Onygenales incertae sedis</taxon>
        <taxon>Polytolypa</taxon>
    </lineage>
</organism>
<dbReference type="Proteomes" id="UP000224634">
    <property type="component" value="Unassembled WGS sequence"/>
</dbReference>
<sequence length="585" mass="64503">MAKLNYTGRKIQGVRMAQAVSKDLRKRIPPGTGTRASARDPHVEIDLTGRQLTDEGFDIIANELIDLIQYRDAEHPNGIIRLTEVSLSGNDLSVASMVKLGRIIALSVDSMTQLDLSNNLISVIDAEHRAIWSVFLESFQGCYMLKKIDFSGNKLGVAGFDVLARVYAQSDLYFLEAAANGESNGDSKNGNTQNGHNGSTTLEKSPAGAGAEARKRSSTAHEQFHELNKASGSDYASSRGLRSVPYLVFSSCCTTNADAFHMWNMILSHHHPDELFKSLPPGKSATPMDETAKNNGIVYMPNDQLPPLGKQLLDLGYGLRILTSDDAETSSTESEDENDEEDLVSDIIKKREIRRKHQVEMERVKNRVLLDIFKKSGFRSGEIWSVAFDMMVTARALLLNDTDRLMAMGPVEEGPRGRSYSIQEEPEEEASLSSLAPEKETSVVEWPTLESALEALKLGGSPTKGNNGANAAKFRGRFPRNASPSMSLQNFSRLRAGSTSSQTGRSRSMIPRTNRFGLPLALWRRIIADATGAGEILDTQQQMQVLRYAADWGSVKQELRLRGALEYEQIWKILSSMGCLSYTGM</sequence>
<feature type="region of interest" description="Disordered" evidence="1">
    <location>
        <begin position="183"/>
        <end position="223"/>
    </location>
</feature>
<evidence type="ECO:0000256" key="1">
    <source>
        <dbReference type="SAM" id="MobiDB-lite"/>
    </source>
</evidence>
<feature type="compositionally biased region" description="Polar residues" evidence="1">
    <location>
        <begin position="183"/>
        <end position="203"/>
    </location>
</feature>
<evidence type="ECO:0000313" key="2">
    <source>
        <dbReference type="EMBL" id="PGH02717.1"/>
    </source>
</evidence>
<dbReference type="SUPFAM" id="SSF52047">
    <property type="entry name" value="RNI-like"/>
    <property type="match status" value="1"/>
</dbReference>
<dbReference type="AlphaFoldDB" id="A0A2B7X1S9"/>
<comment type="caution">
    <text evidence="2">The sequence shown here is derived from an EMBL/GenBank/DDBJ whole genome shotgun (WGS) entry which is preliminary data.</text>
</comment>
<dbReference type="OrthoDB" id="9876299at2759"/>
<reference evidence="2 3" key="1">
    <citation type="submission" date="2017-10" db="EMBL/GenBank/DDBJ databases">
        <title>Comparative genomics in systemic dimorphic fungi from Ajellomycetaceae.</title>
        <authorList>
            <person name="Munoz J.F."/>
            <person name="Mcewen J.G."/>
            <person name="Clay O.K."/>
            <person name="Cuomo C.A."/>
        </authorList>
    </citation>
    <scope>NUCLEOTIDE SEQUENCE [LARGE SCALE GENOMIC DNA]</scope>
    <source>
        <strain evidence="2 3">UAMH7299</strain>
    </source>
</reference>
<proteinExistence type="predicted"/>
<name>A0A2B7X1S9_POLH7</name>
<evidence type="ECO:0008006" key="4">
    <source>
        <dbReference type="Google" id="ProtNLM"/>
    </source>
</evidence>
<keyword evidence="3" id="KW-1185">Reference proteome</keyword>
<dbReference type="EMBL" id="PDNA01000220">
    <property type="protein sequence ID" value="PGH02717.1"/>
    <property type="molecule type" value="Genomic_DNA"/>
</dbReference>
<protein>
    <recommendedName>
        <fullName evidence="4">Leucine rich repeat protein</fullName>
    </recommendedName>
</protein>
<gene>
    <name evidence="2" type="ORF">AJ80_08814</name>
</gene>